<keyword evidence="4 10" id="KW-0336">GPI-anchor</keyword>
<evidence type="ECO:0000256" key="8">
    <source>
        <dbReference type="ARBA" id="ARBA00023180"/>
    </source>
</evidence>
<evidence type="ECO:0000259" key="13">
    <source>
        <dbReference type="SMART" id="SM00768"/>
    </source>
</evidence>
<comment type="subcellular location">
    <subcellularLocation>
        <location evidence="1">Cell envelope</location>
    </subcellularLocation>
    <subcellularLocation>
        <location evidence="10">Cell membrane</location>
        <topology evidence="10">Lipid-anchor</topology>
        <topology evidence="10">GPI-anchor</topology>
    </subcellularLocation>
    <subcellularLocation>
        <location evidence="2">Membrane</location>
        <topology evidence="2">Lipid-anchor</topology>
        <topology evidence="2">GPI-anchor</topology>
    </subcellularLocation>
</comment>
<evidence type="ECO:0000256" key="9">
    <source>
        <dbReference type="ARBA" id="ARBA00023288"/>
    </source>
</evidence>
<evidence type="ECO:0000256" key="2">
    <source>
        <dbReference type="ARBA" id="ARBA00004589"/>
    </source>
</evidence>
<evidence type="ECO:0000256" key="7">
    <source>
        <dbReference type="ARBA" id="ARBA00023157"/>
    </source>
</evidence>
<evidence type="ECO:0000256" key="10">
    <source>
        <dbReference type="RuleBase" id="RU361209"/>
    </source>
</evidence>
<dbReference type="Pfam" id="PF03198">
    <property type="entry name" value="Glyco_hydro_72"/>
    <property type="match status" value="1"/>
</dbReference>
<dbReference type="Gene3D" id="3.20.20.80">
    <property type="entry name" value="Glycosidases"/>
    <property type="match status" value="1"/>
</dbReference>
<comment type="function">
    <text evidence="10">Splits internally a 1,3-beta-glucan molecule and transfers the newly generated reducing end (the donor) to the non-reducing end of another 1,3-beta-glucan molecule (the acceptor) forming a 1,3-beta linkage, resulting in the elongation of 1,3-beta-glucan chains in the cell wall.</text>
</comment>
<name>A0A9P6HID8_9AGAM</name>
<feature type="compositionally biased region" description="Polar residues" evidence="11">
    <location>
        <begin position="752"/>
        <end position="767"/>
    </location>
</feature>
<dbReference type="Pfam" id="PF06687">
    <property type="entry name" value="SUR7"/>
    <property type="match status" value="1"/>
</dbReference>
<feature type="transmembrane region" description="Helical" evidence="12">
    <location>
        <begin position="220"/>
        <end position="245"/>
    </location>
</feature>
<dbReference type="SMART" id="SM00768">
    <property type="entry name" value="X8"/>
    <property type="match status" value="1"/>
</dbReference>
<evidence type="ECO:0000256" key="3">
    <source>
        <dbReference type="ARBA" id="ARBA00007528"/>
    </source>
</evidence>
<feature type="transmembrane region" description="Helical" evidence="12">
    <location>
        <begin position="175"/>
        <end position="199"/>
    </location>
</feature>
<comment type="similarity">
    <text evidence="3 10">Belongs to the glycosyl hydrolase 72 family.</text>
</comment>
<dbReference type="PANTHER" id="PTHR31468:SF2">
    <property type="entry name" value="1,3-BETA-GLUCANOSYLTRANSFERASE GAS1"/>
    <property type="match status" value="1"/>
</dbReference>
<reference evidence="14" key="1">
    <citation type="journal article" date="2020" name="Nat. Commun.">
        <title>Large-scale genome sequencing of mycorrhizal fungi provides insights into the early evolution of symbiotic traits.</title>
        <authorList>
            <person name="Miyauchi S."/>
            <person name="Kiss E."/>
            <person name="Kuo A."/>
            <person name="Drula E."/>
            <person name="Kohler A."/>
            <person name="Sanchez-Garcia M."/>
            <person name="Morin E."/>
            <person name="Andreopoulos B."/>
            <person name="Barry K.W."/>
            <person name="Bonito G."/>
            <person name="Buee M."/>
            <person name="Carver A."/>
            <person name="Chen C."/>
            <person name="Cichocki N."/>
            <person name="Clum A."/>
            <person name="Culley D."/>
            <person name="Crous P.W."/>
            <person name="Fauchery L."/>
            <person name="Girlanda M."/>
            <person name="Hayes R.D."/>
            <person name="Keri Z."/>
            <person name="LaButti K."/>
            <person name="Lipzen A."/>
            <person name="Lombard V."/>
            <person name="Magnuson J."/>
            <person name="Maillard F."/>
            <person name="Murat C."/>
            <person name="Nolan M."/>
            <person name="Ohm R.A."/>
            <person name="Pangilinan J."/>
            <person name="Pereira M.F."/>
            <person name="Perotto S."/>
            <person name="Peter M."/>
            <person name="Pfister S."/>
            <person name="Riley R."/>
            <person name="Sitrit Y."/>
            <person name="Stielow J.B."/>
            <person name="Szollosi G."/>
            <person name="Zifcakova L."/>
            <person name="Stursova M."/>
            <person name="Spatafora J.W."/>
            <person name="Tedersoo L."/>
            <person name="Vaario L.M."/>
            <person name="Yamada A."/>
            <person name="Yan M."/>
            <person name="Wang P."/>
            <person name="Xu J."/>
            <person name="Bruns T."/>
            <person name="Baldrian P."/>
            <person name="Vilgalys R."/>
            <person name="Dunand C."/>
            <person name="Henrissat B."/>
            <person name="Grigoriev I.V."/>
            <person name="Hibbett D."/>
            <person name="Nagy L.G."/>
            <person name="Martin F.M."/>
        </authorList>
    </citation>
    <scope>NUCLEOTIDE SEQUENCE</scope>
    <source>
        <strain evidence="14">UH-Tt-Lm1</strain>
    </source>
</reference>
<evidence type="ECO:0000256" key="1">
    <source>
        <dbReference type="ARBA" id="ARBA00004196"/>
    </source>
</evidence>
<evidence type="ECO:0000256" key="4">
    <source>
        <dbReference type="ARBA" id="ARBA00022622"/>
    </source>
</evidence>
<evidence type="ECO:0000256" key="11">
    <source>
        <dbReference type="SAM" id="MobiDB-lite"/>
    </source>
</evidence>
<keyword evidence="12" id="KW-1133">Transmembrane helix</keyword>
<dbReference type="EMBL" id="WIUZ02000006">
    <property type="protein sequence ID" value="KAF9786033.1"/>
    <property type="molecule type" value="Genomic_DNA"/>
</dbReference>
<dbReference type="InterPro" id="IPR017853">
    <property type="entry name" value="GH"/>
</dbReference>
<dbReference type="PANTHER" id="PTHR31468">
    <property type="entry name" value="1,3-BETA-GLUCANOSYLTRANSFERASE GAS1"/>
    <property type="match status" value="1"/>
</dbReference>
<evidence type="ECO:0000256" key="5">
    <source>
        <dbReference type="ARBA" id="ARBA00022729"/>
    </source>
</evidence>
<dbReference type="GO" id="GO:0031505">
    <property type="term" value="P:fungal-type cell wall organization"/>
    <property type="evidence" value="ECO:0007669"/>
    <property type="project" value="TreeGrafter"/>
</dbReference>
<feature type="domain" description="X8" evidence="13">
    <location>
        <begin position="638"/>
        <end position="743"/>
    </location>
</feature>
<dbReference type="Proteomes" id="UP000736335">
    <property type="component" value="Unassembled WGS sequence"/>
</dbReference>
<organism evidence="14 15">
    <name type="scientific">Thelephora terrestris</name>
    <dbReference type="NCBI Taxonomy" id="56493"/>
    <lineage>
        <taxon>Eukaryota</taxon>
        <taxon>Fungi</taxon>
        <taxon>Dikarya</taxon>
        <taxon>Basidiomycota</taxon>
        <taxon>Agaricomycotina</taxon>
        <taxon>Agaricomycetes</taxon>
        <taxon>Thelephorales</taxon>
        <taxon>Thelephoraceae</taxon>
        <taxon>Thelephora</taxon>
    </lineage>
</organism>
<keyword evidence="6 10" id="KW-0472">Membrane</keyword>
<feature type="transmembrane region" description="Helical" evidence="12">
    <location>
        <begin position="149"/>
        <end position="169"/>
    </location>
</feature>
<dbReference type="GO" id="GO:0071970">
    <property type="term" value="P:fungal-type cell wall (1-&gt;3)-beta-D-glucan biosynthetic process"/>
    <property type="evidence" value="ECO:0007669"/>
    <property type="project" value="TreeGrafter"/>
</dbReference>
<evidence type="ECO:0000256" key="12">
    <source>
        <dbReference type="SAM" id="Phobius"/>
    </source>
</evidence>
<evidence type="ECO:0000256" key="6">
    <source>
        <dbReference type="ARBA" id="ARBA00023136"/>
    </source>
</evidence>
<dbReference type="InterPro" id="IPR004886">
    <property type="entry name" value="Glucanosyltransferase"/>
</dbReference>
<sequence length="800" mass="83998">MQGEHCMGTASFLTLVAVILLIFVHIGQINTASTPRSIAMAKVNVSGYGDALYAAFSDPILGLYTNNASAPLNVRAGLRQLYKFGLYSHCAYVNETSGICTSTTAAYEFQPYTVITNDMLTNYSGYTNAIINNATFANSSSLGNSTRSAYFLLLLGAIVAIVSLFTGVFKHTWAFFISTSAAVVASIFVLAGSALWTVTIKKAEDINTWTVNVRTLQVPLGIEVSAGIGLYLAWAAFACLVTSIIPYMISMIHFKPLLVAAAALATVVGALPQVTRKGRYLYTPDGTRFYIKGVAYQPQGTSIASNDTNDPFLEPSTYIDPLADSTGCARDVPYLTQLGVNTIRVYSVDNTQNHDSCMSALQQAGIYTMIDLSLPVNGSIDRSAPSWTTNLLDQYISTINAFSKYQNVLGYHVGNEVVITSDGTGAAAFVKAAARDVKAYLNSNSLPGLVGYAAVDADSSWLDPFANYLTCDPNGNGAGDTSIDIFGLNNYEWCGDATASVYAQKNSDFAGYEVAAYFSEYGCITSPPRVWTEVAALLSTPMTQIWSGGIAFSYFPAESGQGEFGMVTISGNTVTTSSDFTLLAAQYKNATPPNTPSQSSTSDSVYPSCPSQNSTFLASSTLPPTPNDAACTCLESGLACDFSPPAGTNATAINVINGQLLGTACGLLSNSGGNCNDITSNGTTGTYGRVSFCNPSEKLSYVMSLYYESQSRKASACDFGGNAKLNNAALTQSASSVAQSCIANPNATFVPGSPSSTAGGNPTSTSKGNGGGSLTLVDSIQSLGLVMGISVLGALWTLLA</sequence>
<dbReference type="GO" id="GO:0005886">
    <property type="term" value="C:plasma membrane"/>
    <property type="evidence" value="ECO:0007669"/>
    <property type="project" value="UniProtKB-SubCell"/>
</dbReference>
<keyword evidence="10" id="KW-0808">Transferase</keyword>
<evidence type="ECO:0000313" key="14">
    <source>
        <dbReference type="EMBL" id="KAF9786033.1"/>
    </source>
</evidence>
<dbReference type="EC" id="2.4.1.-" evidence="10"/>
<dbReference type="OrthoDB" id="421038at2759"/>
<keyword evidence="5" id="KW-0732">Signal</keyword>
<reference evidence="14" key="2">
    <citation type="submission" date="2020-11" db="EMBL/GenBank/DDBJ databases">
        <authorList>
            <consortium name="DOE Joint Genome Institute"/>
            <person name="Kuo A."/>
            <person name="Miyauchi S."/>
            <person name="Kiss E."/>
            <person name="Drula E."/>
            <person name="Kohler A."/>
            <person name="Sanchez-Garcia M."/>
            <person name="Andreopoulos B."/>
            <person name="Barry K.W."/>
            <person name="Bonito G."/>
            <person name="Buee M."/>
            <person name="Carver A."/>
            <person name="Chen C."/>
            <person name="Cichocki N."/>
            <person name="Clum A."/>
            <person name="Culley D."/>
            <person name="Crous P.W."/>
            <person name="Fauchery L."/>
            <person name="Girlanda M."/>
            <person name="Hayes R."/>
            <person name="Keri Z."/>
            <person name="Labutti K."/>
            <person name="Lipzen A."/>
            <person name="Lombard V."/>
            <person name="Magnuson J."/>
            <person name="Maillard F."/>
            <person name="Morin E."/>
            <person name="Murat C."/>
            <person name="Nolan M."/>
            <person name="Ohm R."/>
            <person name="Pangilinan J."/>
            <person name="Pereira M."/>
            <person name="Perotto S."/>
            <person name="Peter M."/>
            <person name="Riley R."/>
            <person name="Sitrit Y."/>
            <person name="Stielow B."/>
            <person name="Szollosi G."/>
            <person name="Zifcakova L."/>
            <person name="Stursova M."/>
            <person name="Spatafora J.W."/>
            <person name="Tedersoo L."/>
            <person name="Vaario L.-M."/>
            <person name="Yamada A."/>
            <person name="Yan M."/>
            <person name="Wang P."/>
            <person name="Xu J."/>
            <person name="Bruns T."/>
            <person name="Baldrian P."/>
            <person name="Vilgalys R."/>
            <person name="Henrissat B."/>
            <person name="Grigoriev I.V."/>
            <person name="Hibbett D."/>
            <person name="Nagy L.G."/>
            <person name="Martin F.M."/>
        </authorList>
    </citation>
    <scope>NUCLEOTIDE SEQUENCE</scope>
    <source>
        <strain evidence="14">UH-Tt-Lm1</strain>
    </source>
</reference>
<dbReference type="SUPFAM" id="SSF51445">
    <property type="entry name" value="(Trans)glycosidases"/>
    <property type="match status" value="1"/>
</dbReference>
<keyword evidence="12" id="KW-0812">Transmembrane</keyword>
<accession>A0A9P6HID8</accession>
<dbReference type="InterPro" id="IPR009571">
    <property type="entry name" value="SUR7/Rim9-like_fungi"/>
</dbReference>
<feature type="region of interest" description="Disordered" evidence="11">
    <location>
        <begin position="752"/>
        <end position="771"/>
    </location>
</feature>
<protein>
    <recommendedName>
        <fullName evidence="10">1,3-beta-glucanosyltransferase</fullName>
        <ecNumber evidence="10">2.4.1.-</ecNumber>
    </recommendedName>
</protein>
<dbReference type="GO" id="GO:0098552">
    <property type="term" value="C:side of membrane"/>
    <property type="evidence" value="ECO:0007669"/>
    <property type="project" value="UniProtKB-KW"/>
</dbReference>
<dbReference type="InterPro" id="IPR012946">
    <property type="entry name" value="X8"/>
</dbReference>
<keyword evidence="7" id="KW-1015">Disulfide bond</keyword>
<evidence type="ECO:0000313" key="15">
    <source>
        <dbReference type="Proteomes" id="UP000736335"/>
    </source>
</evidence>
<dbReference type="AlphaFoldDB" id="A0A9P6HID8"/>
<proteinExistence type="inferred from homology"/>
<comment type="caution">
    <text evidence="14">The sequence shown here is derived from an EMBL/GenBank/DDBJ whole genome shotgun (WGS) entry which is preliminary data.</text>
</comment>
<dbReference type="Pfam" id="PF07983">
    <property type="entry name" value="X8"/>
    <property type="match status" value="1"/>
</dbReference>
<dbReference type="GO" id="GO:0042124">
    <property type="term" value="F:1,3-beta-glucanosyltransferase activity"/>
    <property type="evidence" value="ECO:0007669"/>
    <property type="project" value="TreeGrafter"/>
</dbReference>
<keyword evidence="8" id="KW-0325">Glycoprotein</keyword>
<dbReference type="Gene3D" id="1.20.58.1040">
    <property type="match status" value="1"/>
</dbReference>
<gene>
    <name evidence="14" type="ORF">BJ322DRAFT_1005463</name>
</gene>
<keyword evidence="9 10" id="KW-0449">Lipoprotein</keyword>
<keyword evidence="15" id="KW-1185">Reference proteome</keyword>
<feature type="transmembrane region" description="Helical" evidence="12">
    <location>
        <begin position="12"/>
        <end position="32"/>
    </location>
</feature>